<sequence>MKRLFALALSLALLCPACRAASEPVTRGEFTVALWESFGGVPYGDTGVFYDVSHNRPDTAAICWAADMGFVLGTGWGRFDPDRPITREEAAVVLRRVGNFLGFETRTMGSLAECNDFDGISPWADDSLYWATDTGLIPWAEGGLMSPQGTLTAEEATGIFTRFFF</sequence>
<feature type="chain" id="PRO_5039680074" evidence="2">
    <location>
        <begin position="21"/>
        <end position="165"/>
    </location>
</feature>
<reference evidence="4" key="2">
    <citation type="submission" date="2021-09" db="EMBL/GenBank/DDBJ databases">
        <authorList>
            <person name="Gilroy R."/>
        </authorList>
    </citation>
    <scope>NUCLEOTIDE SEQUENCE</scope>
    <source>
        <strain evidence="4">CHK179-5677</strain>
    </source>
</reference>
<reference evidence="4" key="1">
    <citation type="journal article" date="2021" name="PeerJ">
        <title>Extensive microbial diversity within the chicken gut microbiome revealed by metagenomics and culture.</title>
        <authorList>
            <person name="Gilroy R."/>
            <person name="Ravi A."/>
            <person name="Getino M."/>
            <person name="Pursley I."/>
            <person name="Horton D.L."/>
            <person name="Alikhan N.F."/>
            <person name="Baker D."/>
            <person name="Gharbi K."/>
            <person name="Hall N."/>
            <person name="Watson M."/>
            <person name="Adriaenssens E.M."/>
            <person name="Foster-Nyarko E."/>
            <person name="Jarju S."/>
            <person name="Secka A."/>
            <person name="Antonio M."/>
            <person name="Oren A."/>
            <person name="Chaudhuri R.R."/>
            <person name="La Ragione R."/>
            <person name="Hildebrand F."/>
            <person name="Pallen M.J."/>
        </authorList>
    </citation>
    <scope>NUCLEOTIDE SEQUENCE</scope>
    <source>
        <strain evidence="4">CHK179-5677</strain>
    </source>
</reference>
<evidence type="ECO:0000313" key="5">
    <source>
        <dbReference type="Proteomes" id="UP000760668"/>
    </source>
</evidence>
<evidence type="ECO:0000256" key="1">
    <source>
        <dbReference type="ARBA" id="ARBA00022737"/>
    </source>
</evidence>
<name>A0A921MMS1_9FIRM</name>
<feature type="domain" description="SLH" evidence="3">
    <location>
        <begin position="45"/>
        <end position="108"/>
    </location>
</feature>
<protein>
    <submittedName>
        <fullName evidence="4">S-layer homology domain-containing protein</fullName>
    </submittedName>
</protein>
<keyword evidence="2" id="KW-0732">Signal</keyword>
<dbReference type="AlphaFoldDB" id="A0A921MMS1"/>
<evidence type="ECO:0000256" key="2">
    <source>
        <dbReference type="SAM" id="SignalP"/>
    </source>
</evidence>
<dbReference type="EMBL" id="DYUC01000082">
    <property type="protein sequence ID" value="HJG87010.1"/>
    <property type="molecule type" value="Genomic_DNA"/>
</dbReference>
<dbReference type="InterPro" id="IPR001119">
    <property type="entry name" value="SLH_dom"/>
</dbReference>
<proteinExistence type="predicted"/>
<evidence type="ECO:0000259" key="3">
    <source>
        <dbReference type="PROSITE" id="PS51272"/>
    </source>
</evidence>
<organism evidence="4 5">
    <name type="scientific">Pseudoflavonifractor capillosus</name>
    <dbReference type="NCBI Taxonomy" id="106588"/>
    <lineage>
        <taxon>Bacteria</taxon>
        <taxon>Bacillati</taxon>
        <taxon>Bacillota</taxon>
        <taxon>Clostridia</taxon>
        <taxon>Eubacteriales</taxon>
        <taxon>Oscillospiraceae</taxon>
        <taxon>Pseudoflavonifractor</taxon>
    </lineage>
</organism>
<comment type="caution">
    <text evidence="4">The sequence shown here is derived from an EMBL/GenBank/DDBJ whole genome shotgun (WGS) entry which is preliminary data.</text>
</comment>
<dbReference type="Proteomes" id="UP000760668">
    <property type="component" value="Unassembled WGS sequence"/>
</dbReference>
<dbReference type="RefSeq" id="WP_295368222.1">
    <property type="nucleotide sequence ID" value="NZ_DYUC01000082.1"/>
</dbReference>
<dbReference type="Pfam" id="PF00395">
    <property type="entry name" value="SLH"/>
    <property type="match status" value="1"/>
</dbReference>
<gene>
    <name evidence="4" type="ORF">K8V01_08325</name>
</gene>
<evidence type="ECO:0000313" key="4">
    <source>
        <dbReference type="EMBL" id="HJG87010.1"/>
    </source>
</evidence>
<dbReference type="PROSITE" id="PS51272">
    <property type="entry name" value="SLH"/>
    <property type="match status" value="1"/>
</dbReference>
<feature type="signal peptide" evidence="2">
    <location>
        <begin position="1"/>
        <end position="20"/>
    </location>
</feature>
<keyword evidence="1" id="KW-0677">Repeat</keyword>
<accession>A0A921MMS1</accession>